<dbReference type="EMBL" id="GL877457">
    <property type="protein sequence ID" value="ELA46196.1"/>
    <property type="molecule type" value="Genomic_DNA"/>
</dbReference>
<dbReference type="OrthoDB" id="342264at2759"/>
<dbReference type="GO" id="GO:0006974">
    <property type="term" value="P:DNA damage response"/>
    <property type="evidence" value="ECO:0007669"/>
    <property type="project" value="TreeGrafter"/>
</dbReference>
<dbReference type="SUPFAM" id="SSF52113">
    <property type="entry name" value="BRCT domain"/>
    <property type="match status" value="4"/>
</dbReference>
<dbReference type="InterPro" id="IPR036420">
    <property type="entry name" value="BRCT_dom_sf"/>
</dbReference>
<dbReference type="PANTHER" id="PTHR46677">
    <property type="entry name" value="SMC5-SMC6 COMPLEX LOCALIZATION FACTOR PROTEIN 1"/>
    <property type="match status" value="1"/>
</dbReference>
<dbReference type="PROSITE" id="PS50172">
    <property type="entry name" value="BRCT"/>
    <property type="match status" value="2"/>
</dbReference>
<dbReference type="OMA" id="ITHCIVE"/>
<dbReference type="PANTHER" id="PTHR46677:SF1">
    <property type="entry name" value="SMC5-SMC6 COMPLEX LOCALIZATION FACTOR PROTEIN 1"/>
    <property type="match status" value="1"/>
</dbReference>
<dbReference type="RefSeq" id="XP_008075317.1">
    <property type="nucleotide sequence ID" value="XM_008077126.1"/>
</dbReference>
<dbReference type="STRING" id="948595.L2GRA9"/>
<accession>L2GRA9</accession>
<dbReference type="Pfam" id="PF00533">
    <property type="entry name" value="BRCT"/>
    <property type="match status" value="2"/>
</dbReference>
<dbReference type="GO" id="GO:2000781">
    <property type="term" value="P:positive regulation of double-strand break repair"/>
    <property type="evidence" value="ECO:0007669"/>
    <property type="project" value="InterPro"/>
</dbReference>
<dbReference type="GO" id="GO:1990166">
    <property type="term" value="P:protein localization to site of double-strand break"/>
    <property type="evidence" value="ECO:0007669"/>
    <property type="project" value="TreeGrafter"/>
</dbReference>
<sequence>MTLPLTIQSSQPTQVVITLSGITLLEYEFLQKNVPRHYTLTRTLTTSTSYLVVSRPTFSEKYICALQWNIPIIHISFLYNTHVPVKSFLITPFQNMKFTIEDVNNPIFKNYFVCQGAVYVENMRIDLDFLIADGENERKKFADKYGIPVIRTSDVFRNNYRKFQKKNWLFALRDMSAHKRKDAQNREELAQSASCGEDLDGKTHLEMSGNDAKIFKDKIFYLDSDYLSKKLIHHLKKLIIENGGFRLSHGAKNTDYVISENDLSFEFIFHCIENGELLLPALFQNNSAKPIRVLEGCTFIVTTKYNEEINNKIRAMGGRIKDKYDYTVTHFVTEHEKLRKNAKCVSKEWIDKCLYLMKKCEERICILRLPTRQTVSYNMEKEIVVQFTGLPPDLKAKLKMKLDALNIKYMENEQMKGVTHLISANLATSEKFLCAMVSGIPIIKPDVADNDLSSLMWTEEDADEKDKKIVRAVKYWRDLIRKSHRLPFSGWRVKLFCVKSRLGSYRRVLECGGAEIVETQWTHSFKSKDYKEIIDRDAHVRTTDHIFSYLFSRIQKND</sequence>
<gene>
    <name evidence="2" type="ORF">VCUG_02307</name>
</gene>
<dbReference type="InParanoid" id="L2GRA9"/>
<dbReference type="Proteomes" id="UP000011081">
    <property type="component" value="Unassembled WGS sequence"/>
</dbReference>
<protein>
    <recommendedName>
        <fullName evidence="1">BRCT domain-containing protein</fullName>
    </recommendedName>
</protein>
<evidence type="ECO:0000313" key="2">
    <source>
        <dbReference type="EMBL" id="ELA46196.1"/>
    </source>
</evidence>
<name>L2GRA9_VAVCU</name>
<dbReference type="HOGENOM" id="CLU_530068_0_0_1"/>
<proteinExistence type="predicted"/>
<dbReference type="Pfam" id="PF16589">
    <property type="entry name" value="BRCT_2"/>
    <property type="match status" value="1"/>
</dbReference>
<dbReference type="GO" id="GO:0005634">
    <property type="term" value="C:nucleus"/>
    <property type="evidence" value="ECO:0007669"/>
    <property type="project" value="TreeGrafter"/>
</dbReference>
<feature type="domain" description="BRCT" evidence="1">
    <location>
        <begin position="289"/>
        <end position="354"/>
    </location>
</feature>
<dbReference type="CDD" id="cd00027">
    <property type="entry name" value="BRCT"/>
    <property type="match status" value="2"/>
</dbReference>
<organism evidence="2 3">
    <name type="scientific">Vavraia culicis (isolate floridensis)</name>
    <name type="common">Microsporidian parasite</name>
    <dbReference type="NCBI Taxonomy" id="948595"/>
    <lineage>
        <taxon>Eukaryota</taxon>
        <taxon>Fungi</taxon>
        <taxon>Fungi incertae sedis</taxon>
        <taxon>Microsporidia</taxon>
        <taxon>Pleistophoridae</taxon>
        <taxon>Vavraia</taxon>
    </lineage>
</organism>
<dbReference type="GO" id="GO:0035861">
    <property type="term" value="C:site of double-strand break"/>
    <property type="evidence" value="ECO:0007669"/>
    <property type="project" value="TreeGrafter"/>
</dbReference>
<dbReference type="AlphaFoldDB" id="L2GRA9"/>
<evidence type="ECO:0000259" key="1">
    <source>
        <dbReference type="PROSITE" id="PS50172"/>
    </source>
</evidence>
<dbReference type="Gene3D" id="3.40.50.10190">
    <property type="entry name" value="BRCT domain"/>
    <property type="match status" value="4"/>
</dbReference>
<keyword evidence="3" id="KW-1185">Reference proteome</keyword>
<dbReference type="GeneID" id="19880171"/>
<reference evidence="3" key="1">
    <citation type="submission" date="2011-03" db="EMBL/GenBank/DDBJ databases">
        <title>The genome sequence of Vavraia culicis strain floridensis.</title>
        <authorList>
            <consortium name="The Broad Institute Genome Sequencing Platform"/>
            <person name="Cuomo C."/>
            <person name="Becnel J."/>
            <person name="Sanscrainte N."/>
            <person name="Young S.K."/>
            <person name="Zeng Q."/>
            <person name="Gargeya S."/>
            <person name="Fitzgerald M."/>
            <person name="Haas B."/>
            <person name="Abouelleil A."/>
            <person name="Alvarado L."/>
            <person name="Arachchi H.M."/>
            <person name="Berlin A."/>
            <person name="Chapman S.B."/>
            <person name="Gearin G."/>
            <person name="Goldberg J."/>
            <person name="Griggs A."/>
            <person name="Gujja S."/>
            <person name="Hansen M."/>
            <person name="Heiman D."/>
            <person name="Howarth C."/>
            <person name="Larimer J."/>
            <person name="Lui A."/>
            <person name="MacDonald P.J.P."/>
            <person name="McCowen C."/>
            <person name="Montmayeur A."/>
            <person name="Murphy C."/>
            <person name="Neiman D."/>
            <person name="Pearson M."/>
            <person name="Priest M."/>
            <person name="Roberts A."/>
            <person name="Saif S."/>
            <person name="Shea T."/>
            <person name="Sisk P."/>
            <person name="Stolte C."/>
            <person name="Sykes S."/>
            <person name="Wortman J."/>
            <person name="Nusbaum C."/>
            <person name="Birren B."/>
        </authorList>
    </citation>
    <scope>NUCLEOTIDE SEQUENCE [LARGE SCALE GENOMIC DNA]</scope>
    <source>
        <strain evidence="3">floridensis</strain>
    </source>
</reference>
<feature type="domain" description="BRCT" evidence="1">
    <location>
        <begin position="210"/>
        <end position="278"/>
    </location>
</feature>
<dbReference type="InterPro" id="IPR001357">
    <property type="entry name" value="BRCT_dom"/>
</dbReference>
<evidence type="ECO:0000313" key="3">
    <source>
        <dbReference type="Proteomes" id="UP000011081"/>
    </source>
</evidence>
<dbReference type="InterPro" id="IPR042479">
    <property type="entry name" value="Slf1"/>
</dbReference>
<dbReference type="SMART" id="SM00292">
    <property type="entry name" value="BRCT"/>
    <property type="match status" value="2"/>
</dbReference>
<dbReference type="VEuPathDB" id="MicrosporidiaDB:VCUG_02307"/>